<feature type="region of interest" description="Disordered" evidence="1">
    <location>
        <begin position="37"/>
        <end position="66"/>
    </location>
</feature>
<keyword evidence="3" id="KW-1185">Reference proteome</keyword>
<proteinExistence type="predicted"/>
<dbReference type="RefSeq" id="WP_151658628.1">
    <property type="nucleotide sequence ID" value="NZ_CADEAS010000008.1"/>
</dbReference>
<evidence type="ECO:0000313" key="2">
    <source>
        <dbReference type="EMBL" id="MBA8850093.1"/>
    </source>
</evidence>
<reference evidence="2 3" key="1">
    <citation type="submission" date="2020-07" db="EMBL/GenBank/DDBJ databases">
        <title>Genomic Encyclopedia of Type Strains, Phase IV (KMG-V): Genome sequencing to study the core and pangenomes of soil and plant-associated prokaryotes.</title>
        <authorList>
            <person name="Whitman W."/>
        </authorList>
    </citation>
    <scope>NUCLEOTIDE SEQUENCE [LARGE SCALE GENOMIC DNA]</scope>
    <source>
        <strain evidence="2 3">RH4WT92</strain>
    </source>
</reference>
<dbReference type="Proteomes" id="UP000578622">
    <property type="component" value="Unassembled WGS sequence"/>
</dbReference>
<dbReference type="EMBL" id="JACGXG010000001">
    <property type="protein sequence ID" value="MBA8850093.1"/>
    <property type="molecule type" value="Genomic_DNA"/>
</dbReference>
<name>A0ABR6AKU6_9HYPH</name>
<feature type="compositionally biased region" description="Polar residues" evidence="1">
    <location>
        <begin position="39"/>
        <end position="50"/>
    </location>
</feature>
<evidence type="ECO:0000313" key="3">
    <source>
        <dbReference type="Proteomes" id="UP000578622"/>
    </source>
</evidence>
<comment type="caution">
    <text evidence="2">The sequence shown here is derived from an EMBL/GenBank/DDBJ whole genome shotgun (WGS) entry which is preliminary data.</text>
</comment>
<protein>
    <submittedName>
        <fullName evidence="2">Uncharacterized protein</fullName>
    </submittedName>
</protein>
<accession>A0ABR6AKU6</accession>
<organism evidence="2 3">
    <name type="scientific">Brucella intermedia</name>
    <dbReference type="NCBI Taxonomy" id="94625"/>
    <lineage>
        <taxon>Bacteria</taxon>
        <taxon>Pseudomonadati</taxon>
        <taxon>Pseudomonadota</taxon>
        <taxon>Alphaproteobacteria</taxon>
        <taxon>Hyphomicrobiales</taxon>
        <taxon>Brucellaceae</taxon>
        <taxon>Brucella/Ochrobactrum group</taxon>
        <taxon>Brucella</taxon>
    </lineage>
</organism>
<evidence type="ECO:0000256" key="1">
    <source>
        <dbReference type="SAM" id="MobiDB-lite"/>
    </source>
</evidence>
<sequence>MPNRSVLPFLSGLVRAFEDCKTRLNSKKQLVSILCPTDAGSTANGQTAKPTNPAGAAAPADDQSGE</sequence>
<gene>
    <name evidence="2" type="ORF">FHW20_000997</name>
</gene>